<dbReference type="Gene3D" id="3.40.190.10">
    <property type="entry name" value="Periplasmic binding protein-like II"/>
    <property type="match status" value="2"/>
</dbReference>
<comment type="caution">
    <text evidence="10">The sequence shown here is derived from an EMBL/GenBank/DDBJ whole genome shotgun (WGS) entry which is preliminary data.</text>
</comment>
<keyword evidence="11" id="KW-1185">Reference proteome</keyword>
<dbReference type="InterPro" id="IPR003661">
    <property type="entry name" value="HisK_dim/P_dom"/>
</dbReference>
<evidence type="ECO:0000256" key="6">
    <source>
        <dbReference type="ARBA" id="ARBA00023012"/>
    </source>
</evidence>
<organism evidence="10 11">
    <name type="scientific">Xylanibacter rodentium</name>
    <dbReference type="NCBI Taxonomy" id="2736289"/>
    <lineage>
        <taxon>Bacteria</taxon>
        <taxon>Pseudomonadati</taxon>
        <taxon>Bacteroidota</taxon>
        <taxon>Bacteroidia</taxon>
        <taxon>Bacteroidales</taxon>
        <taxon>Prevotellaceae</taxon>
        <taxon>Xylanibacter</taxon>
    </lineage>
</organism>
<dbReference type="SMART" id="SM00388">
    <property type="entry name" value="HisKA"/>
    <property type="match status" value="1"/>
</dbReference>
<keyword evidence="7" id="KW-0812">Transmembrane</keyword>
<proteinExistence type="predicted"/>
<dbReference type="InterPro" id="IPR004358">
    <property type="entry name" value="Sig_transdc_His_kin-like_C"/>
</dbReference>
<dbReference type="SUPFAM" id="SSF55874">
    <property type="entry name" value="ATPase domain of HSP90 chaperone/DNA topoisomerase II/histidine kinase"/>
    <property type="match status" value="1"/>
</dbReference>
<dbReference type="SUPFAM" id="SSF47384">
    <property type="entry name" value="Homodimeric domain of signal transducing histidine kinase"/>
    <property type="match status" value="1"/>
</dbReference>
<dbReference type="InterPro" id="IPR035965">
    <property type="entry name" value="PAS-like_dom_sf"/>
</dbReference>
<reference evidence="10 11" key="1">
    <citation type="submission" date="2020-05" db="EMBL/GenBank/DDBJ databases">
        <title>Distinct polysaccharide utilization as determinants for interspecies competition between intestinal Prevotella spp.</title>
        <authorList>
            <person name="Galvez E.J.C."/>
            <person name="Iljazovic A."/>
            <person name="Strowig T."/>
        </authorList>
    </citation>
    <scope>NUCLEOTIDE SEQUENCE [LARGE SCALE GENOMIC DNA]</scope>
    <source>
        <strain evidence="10 11">PROD</strain>
    </source>
</reference>
<keyword evidence="5" id="KW-0418">Kinase</keyword>
<evidence type="ECO:0000259" key="9">
    <source>
        <dbReference type="PROSITE" id="PS50113"/>
    </source>
</evidence>
<evidence type="ECO:0000256" key="1">
    <source>
        <dbReference type="ARBA" id="ARBA00000085"/>
    </source>
</evidence>
<keyword evidence="4" id="KW-0808">Transferase</keyword>
<sequence length="936" mass="108465">MSTRILSIYCIIIICLSAVSVKTRAQNERLPQYTLEHPLIYEDIWDLPPYTFLTKEGDPAGFNIDLIKTILKRLDIPYIIRLKPTAEAYQDLKNGKSTLMLGMHTDYHSQFGRYGNSVVALFTHGVAHSADQYCDIEDMNDLKKHKVVVQNNSFSHRKMVTDGMEEYAMPSNDIYDAMKQVDSRDSGQVLWNTLSLKYVIKNYNLKNLTISPINIPNGEYRFMSHDMKLLSMIDSVYEVMTINEELQPMRNKWFYPEVKPSRIPNYVWYIAGGLALTVIILMVYHKAHKIMENNLKRDNENLNKRLSLYMRSAKIQMWTYDIRHNIFTTFKPDGDIREIYKEASFAMFFNPEDFNNIRKAIQEISDGHTTSKTMLTRGHKFETEYENELYFNIKISILHTKDDKPDILLGTQQDVTDEHRKQLETQNLLIRFQTVFNTVNVDMAVYDSNGILTNINTCARKTFTGKEERFNSQTDINNVLNNVAFDMKSPETVYASSIIDHNNEKTDAHKQSVMPGHIKNYEMMVLPILKDEGNLIGYFVTGRDVTELAESIKKEKEEAKFIKKASEQLTEYLNNINYALSVSRIWLVNYNPDKEQIEITHDLKKPVMKLSQLRATSKLVNPDKHRFMKLINNMDRRKTKTFCIKVKTIFNDSHKRDIYLQVNGVPIYDSNGHLDHYFGLCRDVSVFEETETRLLEEREKAQAAETVKNTFMKNMSYEIRTPLNTVVGFAELFNTEHDPADEPLFMAEIKKNSNILLRLINDILFLSRLDADMVEIKKMPADFAEIFDAHCMIGWNMEISNDVKTVIENDYEHLVVDIDAGYVGQVIEIVASNAAHFTKTGVIHCHYEYHHDELVICVKDTGIGIDEDTLKKLFEREELYEDVDRCSIRLGLMICKKLVEKMGGRFDMESELGNGTTVWITIPCEVTANKKKNNLI</sequence>
<feature type="transmembrane region" description="Helical" evidence="7">
    <location>
        <begin position="266"/>
        <end position="284"/>
    </location>
</feature>
<dbReference type="InterPro" id="IPR003594">
    <property type="entry name" value="HATPase_dom"/>
</dbReference>
<dbReference type="Gene3D" id="3.30.450.20">
    <property type="entry name" value="PAS domain"/>
    <property type="match status" value="2"/>
</dbReference>
<keyword evidence="7" id="KW-1133">Transmembrane helix</keyword>
<keyword evidence="7" id="KW-0472">Membrane</keyword>
<dbReference type="Pfam" id="PF02518">
    <property type="entry name" value="HATPase_c"/>
    <property type="match status" value="1"/>
</dbReference>
<dbReference type="PROSITE" id="PS50113">
    <property type="entry name" value="PAC"/>
    <property type="match status" value="1"/>
</dbReference>
<keyword evidence="6" id="KW-0902">Two-component regulatory system</keyword>
<name>A0ABX2ATI7_9BACT</name>
<dbReference type="SUPFAM" id="SSF53850">
    <property type="entry name" value="Periplasmic binding protein-like II"/>
    <property type="match status" value="1"/>
</dbReference>
<dbReference type="EC" id="2.7.13.3" evidence="2"/>
<evidence type="ECO:0000313" key="11">
    <source>
        <dbReference type="Proteomes" id="UP001193734"/>
    </source>
</evidence>
<feature type="domain" description="PAC" evidence="9">
    <location>
        <begin position="644"/>
        <end position="696"/>
    </location>
</feature>
<dbReference type="PRINTS" id="PR00344">
    <property type="entry name" value="BCTRLSENSOR"/>
</dbReference>
<dbReference type="Pfam" id="PF00512">
    <property type="entry name" value="HisKA"/>
    <property type="match status" value="1"/>
</dbReference>
<dbReference type="Proteomes" id="UP001193734">
    <property type="component" value="Unassembled WGS sequence"/>
</dbReference>
<evidence type="ECO:0000256" key="5">
    <source>
        <dbReference type="ARBA" id="ARBA00022777"/>
    </source>
</evidence>
<keyword evidence="3" id="KW-0597">Phosphoprotein</keyword>
<dbReference type="InterPro" id="IPR036097">
    <property type="entry name" value="HisK_dim/P_sf"/>
</dbReference>
<dbReference type="InterPro" id="IPR005467">
    <property type="entry name" value="His_kinase_dom"/>
</dbReference>
<evidence type="ECO:0000313" key="10">
    <source>
        <dbReference type="EMBL" id="NPE13446.1"/>
    </source>
</evidence>
<dbReference type="Pfam" id="PF00497">
    <property type="entry name" value="SBP_bac_3"/>
    <property type="match status" value="1"/>
</dbReference>
<dbReference type="Gene3D" id="1.10.287.130">
    <property type="match status" value="1"/>
</dbReference>
<dbReference type="InterPro" id="IPR050736">
    <property type="entry name" value="Sensor_HK_Regulatory"/>
</dbReference>
<dbReference type="EMBL" id="JABKKE010000004">
    <property type="protein sequence ID" value="NPE13446.1"/>
    <property type="molecule type" value="Genomic_DNA"/>
</dbReference>
<dbReference type="PANTHER" id="PTHR43711:SF31">
    <property type="entry name" value="HISTIDINE KINASE"/>
    <property type="match status" value="1"/>
</dbReference>
<comment type="catalytic activity">
    <reaction evidence="1">
        <text>ATP + protein L-histidine = ADP + protein N-phospho-L-histidine.</text>
        <dbReference type="EC" id="2.7.13.3"/>
    </reaction>
</comment>
<feature type="domain" description="Histidine kinase" evidence="8">
    <location>
        <begin position="714"/>
        <end position="926"/>
    </location>
</feature>
<dbReference type="CDD" id="cd00082">
    <property type="entry name" value="HisKA"/>
    <property type="match status" value="1"/>
</dbReference>
<dbReference type="InterPro" id="IPR036890">
    <property type="entry name" value="HATPase_C_sf"/>
</dbReference>
<dbReference type="PROSITE" id="PS50109">
    <property type="entry name" value="HIS_KIN"/>
    <property type="match status" value="1"/>
</dbReference>
<protein>
    <recommendedName>
        <fullName evidence="2">histidine kinase</fullName>
        <ecNumber evidence="2">2.7.13.3</ecNumber>
    </recommendedName>
</protein>
<dbReference type="InterPro" id="IPR001638">
    <property type="entry name" value="Solute-binding_3/MltF_N"/>
</dbReference>
<dbReference type="Gene3D" id="3.30.565.10">
    <property type="entry name" value="Histidine kinase-like ATPase, C-terminal domain"/>
    <property type="match status" value="1"/>
</dbReference>
<dbReference type="GeneID" id="82156872"/>
<dbReference type="SUPFAM" id="SSF55785">
    <property type="entry name" value="PYP-like sensor domain (PAS domain)"/>
    <property type="match status" value="1"/>
</dbReference>
<dbReference type="RefSeq" id="WP_172324693.1">
    <property type="nucleotide sequence ID" value="NZ_CASGIA010000006.1"/>
</dbReference>
<dbReference type="InterPro" id="IPR000700">
    <property type="entry name" value="PAS-assoc_C"/>
</dbReference>
<accession>A0ABX2ATI7</accession>
<evidence type="ECO:0000256" key="4">
    <source>
        <dbReference type="ARBA" id="ARBA00022679"/>
    </source>
</evidence>
<dbReference type="SMART" id="SM00387">
    <property type="entry name" value="HATPase_c"/>
    <property type="match status" value="1"/>
</dbReference>
<evidence type="ECO:0000259" key="8">
    <source>
        <dbReference type="PROSITE" id="PS50109"/>
    </source>
</evidence>
<dbReference type="PANTHER" id="PTHR43711">
    <property type="entry name" value="TWO-COMPONENT HISTIDINE KINASE"/>
    <property type="match status" value="1"/>
</dbReference>
<gene>
    <name evidence="10" type="ORF">HPS55_03745</name>
</gene>
<evidence type="ECO:0000256" key="7">
    <source>
        <dbReference type="SAM" id="Phobius"/>
    </source>
</evidence>
<evidence type="ECO:0000256" key="3">
    <source>
        <dbReference type="ARBA" id="ARBA00022553"/>
    </source>
</evidence>
<evidence type="ECO:0000256" key="2">
    <source>
        <dbReference type="ARBA" id="ARBA00012438"/>
    </source>
</evidence>